<accession>A0A182PBL3</accession>
<dbReference type="EnsemblMetazoa" id="AEPI004318-RA">
    <property type="protein sequence ID" value="AEPI004318-PA"/>
    <property type="gene ID" value="AEPI004318"/>
</dbReference>
<dbReference type="Proteomes" id="UP000075885">
    <property type="component" value="Unassembled WGS sequence"/>
</dbReference>
<keyword evidence="2" id="KW-1185">Reference proteome</keyword>
<reference evidence="2" key="1">
    <citation type="submission" date="2013-03" db="EMBL/GenBank/DDBJ databases">
        <title>The Genome Sequence of Anopheles epiroticus epiroticus2.</title>
        <authorList>
            <consortium name="The Broad Institute Genomics Platform"/>
            <person name="Neafsey D.E."/>
            <person name="Howell P."/>
            <person name="Walker B."/>
            <person name="Young S.K."/>
            <person name="Zeng Q."/>
            <person name="Gargeya S."/>
            <person name="Fitzgerald M."/>
            <person name="Haas B."/>
            <person name="Abouelleil A."/>
            <person name="Allen A.W."/>
            <person name="Alvarado L."/>
            <person name="Arachchi H.M."/>
            <person name="Berlin A.M."/>
            <person name="Chapman S.B."/>
            <person name="Gainer-Dewar J."/>
            <person name="Goldberg J."/>
            <person name="Griggs A."/>
            <person name="Gujja S."/>
            <person name="Hansen M."/>
            <person name="Howarth C."/>
            <person name="Imamovic A."/>
            <person name="Ireland A."/>
            <person name="Larimer J."/>
            <person name="McCowan C."/>
            <person name="Murphy C."/>
            <person name="Pearson M."/>
            <person name="Poon T.W."/>
            <person name="Priest M."/>
            <person name="Roberts A."/>
            <person name="Saif S."/>
            <person name="Shea T."/>
            <person name="Sisk P."/>
            <person name="Sykes S."/>
            <person name="Wortman J."/>
            <person name="Nusbaum C."/>
            <person name="Birren B."/>
        </authorList>
    </citation>
    <scope>NUCLEOTIDE SEQUENCE [LARGE SCALE GENOMIC DNA]</scope>
    <source>
        <strain evidence="2">Epiroticus2</strain>
    </source>
</reference>
<dbReference type="AlphaFoldDB" id="A0A182PBL3"/>
<protein>
    <submittedName>
        <fullName evidence="1">Uncharacterized protein</fullName>
    </submittedName>
</protein>
<organism evidence="1 2">
    <name type="scientific">Anopheles epiroticus</name>
    <dbReference type="NCBI Taxonomy" id="199890"/>
    <lineage>
        <taxon>Eukaryota</taxon>
        <taxon>Metazoa</taxon>
        <taxon>Ecdysozoa</taxon>
        <taxon>Arthropoda</taxon>
        <taxon>Hexapoda</taxon>
        <taxon>Insecta</taxon>
        <taxon>Pterygota</taxon>
        <taxon>Neoptera</taxon>
        <taxon>Endopterygota</taxon>
        <taxon>Diptera</taxon>
        <taxon>Nematocera</taxon>
        <taxon>Culicoidea</taxon>
        <taxon>Culicidae</taxon>
        <taxon>Anophelinae</taxon>
        <taxon>Anopheles</taxon>
    </lineage>
</organism>
<evidence type="ECO:0000313" key="1">
    <source>
        <dbReference type="EnsemblMetazoa" id="AEPI004318-PA"/>
    </source>
</evidence>
<dbReference type="VEuPathDB" id="VectorBase:AEPI004318"/>
<name>A0A182PBL3_9DIPT</name>
<evidence type="ECO:0000313" key="2">
    <source>
        <dbReference type="Proteomes" id="UP000075885"/>
    </source>
</evidence>
<proteinExistence type="predicted"/>
<reference evidence="1" key="2">
    <citation type="submission" date="2020-05" db="UniProtKB">
        <authorList>
            <consortium name="EnsemblMetazoa"/>
        </authorList>
    </citation>
    <scope>IDENTIFICATION</scope>
    <source>
        <strain evidence="1">Epiroticus2</strain>
    </source>
</reference>
<sequence>MTQYARMNESLAVLPGHSPCYGQLYFFDPSLEGQYGTMLNARVSASDGELNRNILATLQRVLPTHNPIAAMFKHAYERMFVRDDLRLSIRLRAPQVWINAVTTKPAADEVGGMFVYDADYRRRRAYM</sequence>